<dbReference type="GO" id="GO:0004527">
    <property type="term" value="F:exonuclease activity"/>
    <property type="evidence" value="ECO:0007669"/>
    <property type="project" value="UniProtKB-KW"/>
</dbReference>
<evidence type="ECO:0000313" key="4">
    <source>
        <dbReference type="Proteomes" id="UP000054691"/>
    </source>
</evidence>
<evidence type="ECO:0000313" key="2">
    <source>
        <dbReference type="EMBL" id="KTD11182.1"/>
    </source>
</evidence>
<gene>
    <name evidence="2" type="ORF">Lgra_2148</name>
    <name evidence="3" type="ORF">NCTC12388_01459</name>
</gene>
<dbReference type="EMBL" id="UGOB01000001">
    <property type="protein sequence ID" value="STX44314.1"/>
    <property type="molecule type" value="Genomic_DNA"/>
</dbReference>
<dbReference type="GO" id="GO:0003676">
    <property type="term" value="F:nucleic acid binding"/>
    <property type="evidence" value="ECO:0007669"/>
    <property type="project" value="InterPro"/>
</dbReference>
<dbReference type="AlphaFoldDB" id="A0A378J901"/>
<keyword evidence="3" id="KW-0540">Nuclease</keyword>
<dbReference type="Pfam" id="PF10108">
    <property type="entry name" value="DNA_pol_B_exo2"/>
    <property type="match status" value="1"/>
</dbReference>
<evidence type="ECO:0000313" key="3">
    <source>
        <dbReference type="EMBL" id="STX44314.1"/>
    </source>
</evidence>
<protein>
    <submittedName>
        <fullName evidence="3">3'-5' exonuclease</fullName>
    </submittedName>
</protein>
<dbReference type="RefSeq" id="WP_058499244.1">
    <property type="nucleotide sequence ID" value="NZ_CAAAHW010000003.1"/>
</dbReference>
<keyword evidence="3" id="KW-0269">Exonuclease</keyword>
<dbReference type="Proteomes" id="UP000054691">
    <property type="component" value="Unassembled WGS sequence"/>
</dbReference>
<sequence length="256" mass="29667">MTIFVFDIETIPDVETGRNLYDLHGLTDEDTAEAMFALRRAKVGNDFLPHYLQKICAISLVMSYGSQIKVWSLGDEFSDEKELIARFFSGIDKHTPTLVSWNGSGFDLPVLHYRALLHGITAPTYWEVGENHQHFRWNNYLSRFHYRHLDLMDVIAGYQNKAFAPLDEISSMMGFSGKMGMSGSKVWEQYLSGQIKNIRDYCETDVLNTYCVFLRFELMRGVINNEEYKHSIASLKTYLGSEKEKKHLQEFLDRMT</sequence>
<dbReference type="Gene3D" id="3.30.420.10">
    <property type="entry name" value="Ribonuclease H-like superfamily/Ribonuclease H"/>
    <property type="match status" value="1"/>
</dbReference>
<reference evidence="3 5" key="2">
    <citation type="submission" date="2018-06" db="EMBL/GenBank/DDBJ databases">
        <authorList>
            <consortium name="Pathogen Informatics"/>
            <person name="Doyle S."/>
        </authorList>
    </citation>
    <scope>NUCLEOTIDE SEQUENCE [LARGE SCALE GENOMIC DNA]</scope>
    <source>
        <strain evidence="3 5">NCTC12388</strain>
    </source>
</reference>
<evidence type="ECO:0000259" key="1">
    <source>
        <dbReference type="Pfam" id="PF10108"/>
    </source>
</evidence>
<dbReference type="EMBL" id="LNYE01000022">
    <property type="protein sequence ID" value="KTD11182.1"/>
    <property type="molecule type" value="Genomic_DNA"/>
</dbReference>
<reference evidence="2 4" key="1">
    <citation type="submission" date="2015-11" db="EMBL/GenBank/DDBJ databases">
        <title>Genomic analysis of 38 Legionella species identifies large and diverse effector repertoires.</title>
        <authorList>
            <person name="Burstein D."/>
            <person name="Amaro F."/>
            <person name="Zusman T."/>
            <person name="Lifshitz Z."/>
            <person name="Cohen O."/>
            <person name="Gilbert J.A."/>
            <person name="Pupko T."/>
            <person name="Shuman H.A."/>
            <person name="Segal G."/>
        </authorList>
    </citation>
    <scope>NUCLEOTIDE SEQUENCE [LARGE SCALE GENOMIC DNA]</scope>
    <source>
        <strain evidence="2 4">Lyon 8420412</strain>
    </source>
</reference>
<dbReference type="Proteomes" id="UP000254476">
    <property type="component" value="Unassembled WGS sequence"/>
</dbReference>
<dbReference type="OrthoDB" id="13288at2"/>
<dbReference type="CDD" id="cd05782">
    <property type="entry name" value="DNA_polB_like1_exo"/>
    <property type="match status" value="1"/>
</dbReference>
<keyword evidence="4" id="KW-1185">Reference proteome</keyword>
<proteinExistence type="predicted"/>
<dbReference type="InterPro" id="IPR036397">
    <property type="entry name" value="RNaseH_sf"/>
</dbReference>
<organism evidence="3 5">
    <name type="scientific">Legionella gratiana</name>
    <dbReference type="NCBI Taxonomy" id="45066"/>
    <lineage>
        <taxon>Bacteria</taxon>
        <taxon>Pseudomonadati</taxon>
        <taxon>Pseudomonadota</taxon>
        <taxon>Gammaproteobacteria</taxon>
        <taxon>Legionellales</taxon>
        <taxon>Legionellaceae</taxon>
        <taxon>Legionella</taxon>
    </lineage>
</organism>
<dbReference type="SUPFAM" id="SSF53098">
    <property type="entry name" value="Ribonuclease H-like"/>
    <property type="match status" value="1"/>
</dbReference>
<feature type="domain" description="Predicted 3'-5' exonuclease PolB-like" evidence="1">
    <location>
        <begin position="45"/>
        <end position="254"/>
    </location>
</feature>
<dbReference type="STRING" id="45066.Lgra_2148"/>
<dbReference type="InterPro" id="IPR019288">
    <property type="entry name" value="3'-5'_exonuclease_PolB-like"/>
</dbReference>
<accession>A0A378J901</accession>
<dbReference type="InterPro" id="IPR012337">
    <property type="entry name" value="RNaseH-like_sf"/>
</dbReference>
<keyword evidence="3" id="KW-0378">Hydrolase</keyword>
<evidence type="ECO:0000313" key="5">
    <source>
        <dbReference type="Proteomes" id="UP000254476"/>
    </source>
</evidence>
<name>A0A378J901_9GAMM</name>